<dbReference type="Proteomes" id="UP000027997">
    <property type="component" value="Unassembled WGS sequence"/>
</dbReference>
<dbReference type="STRING" id="305900.GV64_18710"/>
<name>A0A081KEB5_9GAMM</name>
<gene>
    <name evidence="2" type="ORF">GV64_18710</name>
</gene>
<protein>
    <submittedName>
        <fullName evidence="2">Uncharacterized protein</fullName>
    </submittedName>
</protein>
<dbReference type="AlphaFoldDB" id="A0A081KEB5"/>
<keyword evidence="1" id="KW-1133">Transmembrane helix</keyword>
<keyword evidence="1" id="KW-0472">Membrane</keyword>
<accession>A0A081KEB5</accession>
<comment type="caution">
    <text evidence="2">The sequence shown here is derived from an EMBL/GenBank/DDBJ whole genome shotgun (WGS) entry which is preliminary data.</text>
</comment>
<keyword evidence="3" id="KW-1185">Reference proteome</keyword>
<organism evidence="2 3">
    <name type="scientific">Endozoicomonas elysicola</name>
    <dbReference type="NCBI Taxonomy" id="305900"/>
    <lineage>
        <taxon>Bacteria</taxon>
        <taxon>Pseudomonadati</taxon>
        <taxon>Pseudomonadota</taxon>
        <taxon>Gammaproteobacteria</taxon>
        <taxon>Oceanospirillales</taxon>
        <taxon>Endozoicomonadaceae</taxon>
        <taxon>Endozoicomonas</taxon>
    </lineage>
</organism>
<keyword evidence="1" id="KW-0812">Transmembrane</keyword>
<evidence type="ECO:0000313" key="3">
    <source>
        <dbReference type="Proteomes" id="UP000027997"/>
    </source>
</evidence>
<evidence type="ECO:0000313" key="2">
    <source>
        <dbReference type="EMBL" id="KEI72491.1"/>
    </source>
</evidence>
<dbReference type="EMBL" id="JOJP01000001">
    <property type="protein sequence ID" value="KEI72491.1"/>
    <property type="molecule type" value="Genomic_DNA"/>
</dbReference>
<evidence type="ECO:0000256" key="1">
    <source>
        <dbReference type="SAM" id="Phobius"/>
    </source>
</evidence>
<feature type="transmembrane region" description="Helical" evidence="1">
    <location>
        <begin position="25"/>
        <end position="44"/>
    </location>
</feature>
<sequence>MAAKTIRMDLVTNEGNNRGNFAVNFSVKIVMVLIGFRTLSVLCAHQRLPKNKVAEASHECCNLPQR</sequence>
<reference evidence="2 3" key="1">
    <citation type="submission" date="2014-06" db="EMBL/GenBank/DDBJ databases">
        <title>Whole Genome Sequences of Three Symbiotic Endozoicomonas Bacteria.</title>
        <authorList>
            <person name="Neave M.J."/>
            <person name="Apprill A."/>
            <person name="Voolstra C.R."/>
        </authorList>
    </citation>
    <scope>NUCLEOTIDE SEQUENCE [LARGE SCALE GENOMIC DNA]</scope>
    <source>
        <strain evidence="2 3">DSM 22380</strain>
    </source>
</reference>
<proteinExistence type="predicted"/>